<comment type="caution">
    <text evidence="2">The sequence shown here is derived from an EMBL/GenBank/DDBJ whole genome shotgun (WGS) entry which is preliminary data.</text>
</comment>
<feature type="region of interest" description="Disordered" evidence="1">
    <location>
        <begin position="37"/>
        <end position="68"/>
    </location>
</feature>
<dbReference type="AlphaFoldDB" id="A0A840HV85"/>
<protein>
    <submittedName>
        <fullName evidence="2">Uncharacterized protein</fullName>
    </submittedName>
</protein>
<evidence type="ECO:0000313" key="3">
    <source>
        <dbReference type="Proteomes" id="UP000575068"/>
    </source>
</evidence>
<accession>A0A840HV85</accession>
<sequence>MKWNSSARAERRKAKLVAGGWANNPLTCRILSNAGFSITPDLPNGTEGSCGTSDPDDVLPNSKTKPPM</sequence>
<keyword evidence="3" id="KW-1185">Reference proteome</keyword>
<dbReference type="EMBL" id="JACHOV010000008">
    <property type="protein sequence ID" value="MBB4641965.1"/>
    <property type="molecule type" value="Genomic_DNA"/>
</dbReference>
<name>A0A840HV85_9SPHN</name>
<evidence type="ECO:0000256" key="1">
    <source>
        <dbReference type="SAM" id="MobiDB-lite"/>
    </source>
</evidence>
<organism evidence="2 3">
    <name type="scientific">Rhizorhapis suberifaciens</name>
    <name type="common">corky root of lettuce</name>
    <dbReference type="NCBI Taxonomy" id="13656"/>
    <lineage>
        <taxon>Bacteria</taxon>
        <taxon>Pseudomonadati</taxon>
        <taxon>Pseudomonadota</taxon>
        <taxon>Alphaproteobacteria</taxon>
        <taxon>Sphingomonadales</taxon>
        <taxon>Sphingomonadaceae</taxon>
        <taxon>Rhizorhapis</taxon>
    </lineage>
</organism>
<gene>
    <name evidence="2" type="ORF">HNQ99_002283</name>
</gene>
<proteinExistence type="predicted"/>
<evidence type="ECO:0000313" key="2">
    <source>
        <dbReference type="EMBL" id="MBB4641965.1"/>
    </source>
</evidence>
<reference evidence="2 3" key="1">
    <citation type="submission" date="2020-08" db="EMBL/GenBank/DDBJ databases">
        <title>Genomic Encyclopedia of Type Strains, Phase IV (KMG-IV): sequencing the most valuable type-strain genomes for metagenomic binning, comparative biology and taxonomic classification.</title>
        <authorList>
            <person name="Goeker M."/>
        </authorList>
    </citation>
    <scope>NUCLEOTIDE SEQUENCE [LARGE SCALE GENOMIC DNA]</scope>
    <source>
        <strain evidence="2 3">DSM 7465</strain>
    </source>
</reference>
<dbReference type="Proteomes" id="UP000575068">
    <property type="component" value="Unassembled WGS sequence"/>
</dbReference>